<dbReference type="SUPFAM" id="SSF46894">
    <property type="entry name" value="C-terminal effector domain of the bipartite response regulators"/>
    <property type="match status" value="1"/>
</dbReference>
<reference evidence="6 8" key="2">
    <citation type="submission" date="2018-12" db="EMBL/GenBank/DDBJ databases">
        <authorList>
            <person name="hu s."/>
            <person name="Xu Y."/>
            <person name="Xu B."/>
            <person name="Li F."/>
        </authorList>
    </citation>
    <scope>NUCLEOTIDE SEQUENCE [LARGE SCALE GENOMIC DNA]</scope>
    <source>
        <strain evidence="6 8">KSW2-17</strain>
    </source>
</reference>
<proteinExistence type="predicted"/>
<accession>A0A2P8GSL8</accession>
<name>A0A2P8GSL8_9MICO</name>
<dbReference type="PANTHER" id="PTHR44688:SF16">
    <property type="entry name" value="DNA-BINDING TRANSCRIPTIONAL ACTIVATOR DEVR_DOSR"/>
    <property type="match status" value="1"/>
</dbReference>
<keyword evidence="8" id="KW-1185">Reference proteome</keyword>
<dbReference type="RefSeq" id="WP_106562175.1">
    <property type="nucleotide sequence ID" value="NZ_PYAU01000001.1"/>
</dbReference>
<feature type="domain" description="HTH luxR-type" evidence="4">
    <location>
        <begin position="827"/>
        <end position="892"/>
    </location>
</feature>
<evidence type="ECO:0000313" key="6">
    <source>
        <dbReference type="EMBL" id="RUQ81660.1"/>
    </source>
</evidence>
<dbReference type="GO" id="GO:0006355">
    <property type="term" value="P:regulation of DNA-templated transcription"/>
    <property type="evidence" value="ECO:0007669"/>
    <property type="project" value="InterPro"/>
</dbReference>
<dbReference type="PROSITE" id="PS50043">
    <property type="entry name" value="HTH_LUXR_2"/>
    <property type="match status" value="1"/>
</dbReference>
<evidence type="ECO:0000313" key="8">
    <source>
        <dbReference type="Proteomes" id="UP000268291"/>
    </source>
</evidence>
<protein>
    <submittedName>
        <fullName evidence="6">LuxR family transcriptional regulator</fullName>
    </submittedName>
    <submittedName>
        <fullName evidence="5">Regulatory LuxR family protein</fullName>
    </submittedName>
</protein>
<dbReference type="CDD" id="cd06170">
    <property type="entry name" value="LuxR_C_like"/>
    <property type="match status" value="1"/>
</dbReference>
<evidence type="ECO:0000256" key="1">
    <source>
        <dbReference type="ARBA" id="ARBA00023015"/>
    </source>
</evidence>
<dbReference type="GO" id="GO:0003677">
    <property type="term" value="F:DNA binding"/>
    <property type="evidence" value="ECO:0007669"/>
    <property type="project" value="UniProtKB-KW"/>
</dbReference>
<organism evidence="5 7">
    <name type="scientific">Labedella gwakjiensis</name>
    <dbReference type="NCBI Taxonomy" id="390269"/>
    <lineage>
        <taxon>Bacteria</taxon>
        <taxon>Bacillati</taxon>
        <taxon>Actinomycetota</taxon>
        <taxon>Actinomycetes</taxon>
        <taxon>Micrococcales</taxon>
        <taxon>Microbacteriaceae</taxon>
        <taxon>Labedella</taxon>
    </lineage>
</organism>
<keyword evidence="2" id="KW-0238">DNA-binding</keyword>
<dbReference type="AlphaFoldDB" id="A0A2P8GSL8"/>
<dbReference type="EMBL" id="PYAU01000001">
    <property type="protein sequence ID" value="PSL36966.1"/>
    <property type="molecule type" value="Genomic_DNA"/>
</dbReference>
<comment type="caution">
    <text evidence="5">The sequence shown here is derived from an EMBL/GenBank/DDBJ whole genome shotgun (WGS) entry which is preliminary data.</text>
</comment>
<dbReference type="Pfam" id="PF00196">
    <property type="entry name" value="GerE"/>
    <property type="match status" value="1"/>
</dbReference>
<dbReference type="EMBL" id="RZGY01000008">
    <property type="protein sequence ID" value="RUQ81660.1"/>
    <property type="molecule type" value="Genomic_DNA"/>
</dbReference>
<dbReference type="Gene3D" id="1.10.10.10">
    <property type="entry name" value="Winged helix-like DNA-binding domain superfamily/Winged helix DNA-binding domain"/>
    <property type="match status" value="1"/>
</dbReference>
<evidence type="ECO:0000256" key="3">
    <source>
        <dbReference type="ARBA" id="ARBA00023163"/>
    </source>
</evidence>
<evidence type="ECO:0000313" key="5">
    <source>
        <dbReference type="EMBL" id="PSL36966.1"/>
    </source>
</evidence>
<evidence type="ECO:0000313" key="7">
    <source>
        <dbReference type="Proteomes" id="UP000241203"/>
    </source>
</evidence>
<evidence type="ECO:0000259" key="4">
    <source>
        <dbReference type="PROSITE" id="PS50043"/>
    </source>
</evidence>
<dbReference type="Proteomes" id="UP000241203">
    <property type="component" value="Unassembled WGS sequence"/>
</dbReference>
<keyword evidence="3" id="KW-0804">Transcription</keyword>
<dbReference type="SMART" id="SM00421">
    <property type="entry name" value="HTH_LUXR"/>
    <property type="match status" value="1"/>
</dbReference>
<dbReference type="InterPro" id="IPR016032">
    <property type="entry name" value="Sig_transdc_resp-reg_C-effctor"/>
</dbReference>
<sequence length="894" mass="95532">MAHPGDAAQRLTDARGPFRTDGERLAWVGTTLRQSDITLVPASALLRVPRTIIADRPIVHALSAYDDVPLIHIHAASRWGKSIALRSWAAHRASHGDVVLWREPRDGGIGNEADPAVRADLEGRGGTGDLVAVTGAIDASDRPVRMIIDGAETSEEMADALLDAVAHNPSMQLIVASREDPTVIRRAVERGMPIVTFTEDDLRMTGAEILTLAQRQRISMTPRAADHVSRALLGWPVVVQHVLHELRAAQSTPSGPRRADVDEAIDRAMVGFIKTYRPHPGFGELVAFALVDSISAGMREMIGDSEALVDIIRRVELDGLGRWERTAEGDEFEMTPPFRTALVRSAAGETRGVPIGISSFTLAEKVAAAGDPAHAARIALRGRRWKSAATYLRHVPVIEADGVESSVAHHLEDVPLKGALSDPFLALCAGLVRWNSGDDVAGRLLVSASVEMFEADPDPMERRFPVQRDDAVVAALERLVDDLALIVGLRVLGRTRQAGEHAADLAARILSPESSAVNSRFPDIVAGAMSQCIAAVVFGSGSGLVPVDETWLNCTASTGKEHVLATGLVAFARTAEGRLHDARRFVERSERTAADHGVPASSAAILPGLLAGAWLAEQQGDIPSARAAMSHLERSPATAQSLLMPELRDVATLLDARLARHENSAARSLLILDSVAGHESPLLDSLWFANRFDLLVADGRILAASELPAAQRAGESRDGIPSLCRARARLLVGQYGDALAISVAALRAVPLRVVDRARLLVVAASAAAALEKQAEASQFFSDAVWLCAANGLVEPFHDMPMSLRSSFDAPPSVGIEWSGGTVGEAVVHRAPVRLTSRERVILQALLEEARSSAIAERLHVSTNTVKSQLRSLYGKLGAHSRADALTIASSMGLV</sequence>
<keyword evidence="1" id="KW-0805">Transcription regulation</keyword>
<dbReference type="PANTHER" id="PTHR44688">
    <property type="entry name" value="DNA-BINDING TRANSCRIPTIONAL ACTIVATOR DEVR_DOSR"/>
    <property type="match status" value="1"/>
</dbReference>
<evidence type="ECO:0000256" key="2">
    <source>
        <dbReference type="ARBA" id="ARBA00023125"/>
    </source>
</evidence>
<dbReference type="OrthoDB" id="3178268at2"/>
<reference evidence="5 7" key="1">
    <citation type="submission" date="2018-03" db="EMBL/GenBank/DDBJ databases">
        <title>Genomic Encyclopedia of Archaeal and Bacterial Type Strains, Phase II (KMG-II): from individual species to whole genera.</title>
        <authorList>
            <person name="Goeker M."/>
        </authorList>
    </citation>
    <scope>NUCLEOTIDE SEQUENCE [LARGE SCALE GENOMIC DNA]</scope>
    <source>
        <strain evidence="5 7">DSM 21548</strain>
    </source>
</reference>
<dbReference type="InterPro" id="IPR000792">
    <property type="entry name" value="Tscrpt_reg_LuxR_C"/>
</dbReference>
<dbReference type="Proteomes" id="UP000268291">
    <property type="component" value="Unassembled WGS sequence"/>
</dbReference>
<dbReference type="InterPro" id="IPR036388">
    <property type="entry name" value="WH-like_DNA-bd_sf"/>
</dbReference>
<gene>
    <name evidence="5" type="ORF">CLV49_0569</name>
    <name evidence="6" type="ORF">ELQ93_18075</name>
</gene>